<keyword evidence="6" id="KW-1185">Reference proteome</keyword>
<dbReference type="InterPro" id="IPR037923">
    <property type="entry name" value="HTH-like"/>
</dbReference>
<dbReference type="InterPro" id="IPR020449">
    <property type="entry name" value="Tscrpt_reg_AraC-type_HTH"/>
</dbReference>
<evidence type="ECO:0000256" key="2">
    <source>
        <dbReference type="ARBA" id="ARBA00023125"/>
    </source>
</evidence>
<sequence>MTQIKPIQMRLEQLCKVIDSPVDNDETYSLPHRHDYWEIIWCLDDIGQQNIDFVEYPHKVGRFFTIAPGQVHKPSPSSHNVRLLAFSVGFIDVSMRTTSFVKHLFSSQDLSSPYLDCDLEGHKYLLQLFNLMKEEYLKQPCDWALLESLTSSFLRYLLRFSHRDESPMEERDPRINQVIDLIEQYYKKQKNCLFYADKLCITNKRLNEIVHLALGKTVTQLIHDRIILEANRDLAFSRKTIKTIAHDLGFSDTAYFSRFFRKNMNTSPTQFRSRR</sequence>
<feature type="domain" description="HTH araC/xylS-type" evidence="4">
    <location>
        <begin position="176"/>
        <end position="274"/>
    </location>
</feature>
<name>A0ABT8BVK6_9VIBR</name>
<organism evidence="5 6">
    <name type="scientific">Vibrio ostreicida</name>
    <dbReference type="NCBI Taxonomy" id="526588"/>
    <lineage>
        <taxon>Bacteria</taxon>
        <taxon>Pseudomonadati</taxon>
        <taxon>Pseudomonadota</taxon>
        <taxon>Gammaproteobacteria</taxon>
        <taxon>Vibrionales</taxon>
        <taxon>Vibrionaceae</taxon>
        <taxon>Vibrio</taxon>
    </lineage>
</organism>
<gene>
    <name evidence="5" type="ORF">QWZ16_12250</name>
</gene>
<protein>
    <submittedName>
        <fullName evidence="5">Helix-turn-helix domain-containing protein</fullName>
    </submittedName>
</protein>
<dbReference type="SUPFAM" id="SSF51215">
    <property type="entry name" value="Regulatory protein AraC"/>
    <property type="match status" value="1"/>
</dbReference>
<evidence type="ECO:0000256" key="3">
    <source>
        <dbReference type="ARBA" id="ARBA00023163"/>
    </source>
</evidence>
<keyword evidence="2" id="KW-0238">DNA-binding</keyword>
<dbReference type="EMBL" id="JAUFQC010000001">
    <property type="protein sequence ID" value="MDN3610474.1"/>
    <property type="molecule type" value="Genomic_DNA"/>
</dbReference>
<accession>A0ABT8BVK6</accession>
<evidence type="ECO:0000259" key="4">
    <source>
        <dbReference type="PROSITE" id="PS01124"/>
    </source>
</evidence>
<dbReference type="SMART" id="SM00342">
    <property type="entry name" value="HTH_ARAC"/>
    <property type="match status" value="1"/>
</dbReference>
<dbReference type="PROSITE" id="PS01124">
    <property type="entry name" value="HTH_ARAC_FAMILY_2"/>
    <property type="match status" value="1"/>
</dbReference>
<dbReference type="Pfam" id="PF12833">
    <property type="entry name" value="HTH_18"/>
    <property type="match status" value="1"/>
</dbReference>
<evidence type="ECO:0000256" key="1">
    <source>
        <dbReference type="ARBA" id="ARBA00023015"/>
    </source>
</evidence>
<dbReference type="PANTHER" id="PTHR43280:SF32">
    <property type="entry name" value="TRANSCRIPTIONAL REGULATORY PROTEIN"/>
    <property type="match status" value="1"/>
</dbReference>
<dbReference type="Proteomes" id="UP001238540">
    <property type="component" value="Unassembled WGS sequence"/>
</dbReference>
<dbReference type="SUPFAM" id="SSF46689">
    <property type="entry name" value="Homeodomain-like"/>
    <property type="match status" value="1"/>
</dbReference>
<proteinExistence type="predicted"/>
<evidence type="ECO:0000313" key="6">
    <source>
        <dbReference type="Proteomes" id="UP001238540"/>
    </source>
</evidence>
<dbReference type="InterPro" id="IPR018060">
    <property type="entry name" value="HTH_AraC"/>
</dbReference>
<evidence type="ECO:0000313" key="5">
    <source>
        <dbReference type="EMBL" id="MDN3610474.1"/>
    </source>
</evidence>
<keyword evidence="1" id="KW-0805">Transcription regulation</keyword>
<reference evidence="6" key="1">
    <citation type="journal article" date="2019" name="Int. J. Syst. Evol. Microbiol.">
        <title>The Global Catalogue of Microorganisms (GCM) 10K type strain sequencing project: providing services to taxonomists for standard genome sequencing and annotation.</title>
        <authorList>
            <consortium name="The Broad Institute Genomics Platform"/>
            <consortium name="The Broad Institute Genome Sequencing Center for Infectious Disease"/>
            <person name="Wu L."/>
            <person name="Ma J."/>
        </authorList>
    </citation>
    <scope>NUCLEOTIDE SEQUENCE [LARGE SCALE GENOMIC DNA]</scope>
    <source>
        <strain evidence="6">CECT 7398</strain>
    </source>
</reference>
<dbReference type="Gene3D" id="1.10.10.60">
    <property type="entry name" value="Homeodomain-like"/>
    <property type="match status" value="1"/>
</dbReference>
<keyword evidence="3" id="KW-0804">Transcription</keyword>
<comment type="caution">
    <text evidence="5">The sequence shown here is derived from an EMBL/GenBank/DDBJ whole genome shotgun (WGS) entry which is preliminary data.</text>
</comment>
<dbReference type="InterPro" id="IPR009057">
    <property type="entry name" value="Homeodomain-like_sf"/>
</dbReference>
<dbReference type="PRINTS" id="PR00032">
    <property type="entry name" value="HTHARAC"/>
</dbReference>
<dbReference type="PANTHER" id="PTHR43280">
    <property type="entry name" value="ARAC-FAMILY TRANSCRIPTIONAL REGULATOR"/>
    <property type="match status" value="1"/>
</dbReference>